<sequence length="49" mass="5648">MHNGRPERHQNGGGWIGGTDQRRGEGWLERLFTASEHERHGGRQEQSHD</sequence>
<evidence type="ECO:0000313" key="3">
    <source>
        <dbReference type="Proteomes" id="UP000002931"/>
    </source>
</evidence>
<protein>
    <submittedName>
        <fullName evidence="2">Uncharacterized protein</fullName>
    </submittedName>
</protein>
<dbReference type="HOGENOM" id="CLU_3137440_0_0_5"/>
<dbReference type="STRING" id="314271.RB2654_09579"/>
<comment type="caution">
    <text evidence="2">The sequence shown here is derived from an EMBL/GenBank/DDBJ whole genome shotgun (WGS) entry which is preliminary data.</text>
</comment>
<accession>A3VEH2</accession>
<dbReference type="AlphaFoldDB" id="A3VEH2"/>
<keyword evidence="3" id="KW-1185">Reference proteome</keyword>
<reference evidence="2 3" key="1">
    <citation type="journal article" date="2010" name="J. Bacteriol.">
        <title>Genome sequences of Pelagibaca bermudensis HTCC2601T and Maritimibacter alkaliphilus HTCC2654T, the type strains of two marine Roseobacter genera.</title>
        <authorList>
            <person name="Thrash J.C."/>
            <person name="Cho J.C."/>
            <person name="Ferriera S."/>
            <person name="Johnson J."/>
            <person name="Vergin K.L."/>
            <person name="Giovannoni S.J."/>
        </authorList>
    </citation>
    <scope>NUCLEOTIDE SEQUENCE [LARGE SCALE GENOMIC DNA]</scope>
    <source>
        <strain evidence="2 3">HTCC2654</strain>
    </source>
</reference>
<evidence type="ECO:0000256" key="1">
    <source>
        <dbReference type="SAM" id="MobiDB-lite"/>
    </source>
</evidence>
<feature type="compositionally biased region" description="Basic and acidic residues" evidence="1">
    <location>
        <begin position="35"/>
        <end position="49"/>
    </location>
</feature>
<gene>
    <name evidence="2" type="ORF">RB2654_09579</name>
</gene>
<organism evidence="2 3">
    <name type="scientific">Maritimibacter alkaliphilus HTCC2654</name>
    <dbReference type="NCBI Taxonomy" id="314271"/>
    <lineage>
        <taxon>Bacteria</taxon>
        <taxon>Pseudomonadati</taxon>
        <taxon>Pseudomonadota</taxon>
        <taxon>Alphaproteobacteria</taxon>
        <taxon>Rhodobacterales</taxon>
        <taxon>Roseobacteraceae</taxon>
        <taxon>Maritimibacter</taxon>
    </lineage>
</organism>
<feature type="region of interest" description="Disordered" evidence="1">
    <location>
        <begin position="1"/>
        <end position="49"/>
    </location>
</feature>
<proteinExistence type="predicted"/>
<name>A3VEH2_9RHOB</name>
<dbReference type="Proteomes" id="UP000002931">
    <property type="component" value="Unassembled WGS sequence"/>
</dbReference>
<dbReference type="EMBL" id="AAMT01000005">
    <property type="protein sequence ID" value="EAQ13310.1"/>
    <property type="molecule type" value="Genomic_DNA"/>
</dbReference>
<evidence type="ECO:0000313" key="2">
    <source>
        <dbReference type="EMBL" id="EAQ13310.1"/>
    </source>
</evidence>
<feature type="compositionally biased region" description="Basic and acidic residues" evidence="1">
    <location>
        <begin position="1"/>
        <end position="10"/>
    </location>
</feature>